<gene>
    <name evidence="3" type="ORF">DSM01_506</name>
    <name evidence="4" type="ORF">SAMN04487999_1214</name>
</gene>
<dbReference type="EMBL" id="FQXT01000002">
    <property type="protein sequence ID" value="SHH86927.1"/>
    <property type="molecule type" value="Genomic_DNA"/>
</dbReference>
<dbReference type="PROSITE" id="PS51257">
    <property type="entry name" value="PROKAR_LIPOPROTEIN"/>
    <property type="match status" value="1"/>
</dbReference>
<feature type="domain" description="SGNH hydrolase-type esterase" evidence="2">
    <location>
        <begin position="46"/>
        <end position="225"/>
    </location>
</feature>
<dbReference type="Pfam" id="PF13472">
    <property type="entry name" value="Lipase_GDSL_2"/>
    <property type="match status" value="1"/>
</dbReference>
<dbReference type="Gene3D" id="3.40.50.1110">
    <property type="entry name" value="SGNH hydrolase"/>
    <property type="match status" value="1"/>
</dbReference>
<evidence type="ECO:0000313" key="5">
    <source>
        <dbReference type="Proteomes" id="UP000184240"/>
    </source>
</evidence>
<evidence type="ECO:0000256" key="1">
    <source>
        <dbReference type="SAM" id="SignalP"/>
    </source>
</evidence>
<protein>
    <submittedName>
        <fullName evidence="3 4">Lysophospholipase L1</fullName>
    </submittedName>
</protein>
<reference evidence="4" key="1">
    <citation type="submission" date="2016-11" db="EMBL/GenBank/DDBJ databases">
        <authorList>
            <person name="Jaros S."/>
            <person name="Januszkiewicz K."/>
            <person name="Wedrychowicz H."/>
        </authorList>
    </citation>
    <scope>NUCLEOTIDE SEQUENCE [LARGE SCALE GENOMIC DNA]</scope>
    <source>
        <strain evidence="4">DSM 19859</strain>
    </source>
</reference>
<dbReference type="SUPFAM" id="SSF52266">
    <property type="entry name" value="SGNH hydrolase"/>
    <property type="match status" value="1"/>
</dbReference>
<sequence length="243" mass="27044">MLKYISALVAPVIIFAILGCADGDDNTSEIEEIPVNTSEADYTYLALGDSYTIGESVCSTCRFPIQLEEQIEEQTGSTVETDIIATTGWRTDDLINAINTEKPSENYDFVTLLIGVNNQYQGRSFSQYETEFPQLLMTAINLAKGKKNRVIVVSIPDYAYTPFGQNSGNPEQISEEIDAYNAYAREVAERRGVRFINITDITRRGIAEPNLVARDGLHPSADAYAEFTERLSPFVLSLLREQS</sequence>
<evidence type="ECO:0000259" key="2">
    <source>
        <dbReference type="Pfam" id="PF13472"/>
    </source>
</evidence>
<keyword evidence="1" id="KW-0732">Signal</keyword>
<accession>A0A1M5WHJ2</accession>
<dbReference type="InterPro" id="IPR013830">
    <property type="entry name" value="SGNH_hydro"/>
</dbReference>
<dbReference type="CDD" id="cd01832">
    <property type="entry name" value="SGNH_hydrolase_like_1"/>
    <property type="match status" value="1"/>
</dbReference>
<dbReference type="InterPro" id="IPR036514">
    <property type="entry name" value="SGNH_hydro_sf"/>
</dbReference>
<evidence type="ECO:0000313" key="6">
    <source>
        <dbReference type="Proteomes" id="UP000290037"/>
    </source>
</evidence>
<evidence type="ECO:0000313" key="4">
    <source>
        <dbReference type="EMBL" id="SHH86927.1"/>
    </source>
</evidence>
<dbReference type="STRING" id="573501.SAMN04487999_1214"/>
<dbReference type="Proteomes" id="UP000290037">
    <property type="component" value="Unassembled WGS sequence"/>
</dbReference>
<evidence type="ECO:0000313" key="3">
    <source>
        <dbReference type="EMBL" id="RXG31365.1"/>
    </source>
</evidence>
<dbReference type="OrthoDB" id="158267at2"/>
<organism evidence="4 5">
    <name type="scientific">Leeuwenhoekiella palythoae</name>
    <dbReference type="NCBI Taxonomy" id="573501"/>
    <lineage>
        <taxon>Bacteria</taxon>
        <taxon>Pseudomonadati</taxon>
        <taxon>Bacteroidota</taxon>
        <taxon>Flavobacteriia</taxon>
        <taxon>Flavobacteriales</taxon>
        <taxon>Flavobacteriaceae</taxon>
        <taxon>Leeuwenhoekiella</taxon>
    </lineage>
</organism>
<dbReference type="Proteomes" id="UP000184240">
    <property type="component" value="Unassembled WGS sequence"/>
</dbReference>
<dbReference type="EMBL" id="QOVN01000001">
    <property type="protein sequence ID" value="RXG31365.1"/>
    <property type="molecule type" value="Genomic_DNA"/>
</dbReference>
<reference evidence="5" key="2">
    <citation type="submission" date="2016-11" db="EMBL/GenBank/DDBJ databases">
        <authorList>
            <person name="Varghese N."/>
            <person name="Submissions S."/>
        </authorList>
    </citation>
    <scope>NUCLEOTIDE SEQUENCE [LARGE SCALE GENOMIC DNA]</scope>
    <source>
        <strain evidence="5">DSM 19859</strain>
    </source>
</reference>
<keyword evidence="6" id="KW-1185">Reference proteome</keyword>
<dbReference type="AlphaFoldDB" id="A0A1M5WHJ2"/>
<dbReference type="RefSeq" id="WP_072981319.1">
    <property type="nucleotide sequence ID" value="NZ_FQXT01000002.1"/>
</dbReference>
<feature type="signal peptide" evidence="1">
    <location>
        <begin position="1"/>
        <end position="21"/>
    </location>
</feature>
<reference evidence="3 6" key="3">
    <citation type="submission" date="2018-07" db="EMBL/GenBank/DDBJ databases">
        <title>Leeuwenhoekiella genomics.</title>
        <authorList>
            <person name="Tahon G."/>
            <person name="Willems A."/>
        </authorList>
    </citation>
    <scope>NUCLEOTIDE SEQUENCE [LARGE SCALE GENOMIC DNA]</scope>
    <source>
        <strain evidence="3 6">LMG 24856</strain>
    </source>
</reference>
<dbReference type="GO" id="GO:0016788">
    <property type="term" value="F:hydrolase activity, acting on ester bonds"/>
    <property type="evidence" value="ECO:0007669"/>
    <property type="project" value="UniProtKB-ARBA"/>
</dbReference>
<name>A0A1M5WHJ2_9FLAO</name>
<feature type="chain" id="PRO_5009914676" evidence="1">
    <location>
        <begin position="22"/>
        <end position="243"/>
    </location>
</feature>
<proteinExistence type="predicted"/>